<dbReference type="Gene3D" id="1.10.418.10">
    <property type="entry name" value="Calponin-like domain"/>
    <property type="match status" value="1"/>
</dbReference>
<feature type="compositionally biased region" description="Basic and acidic residues" evidence="18">
    <location>
        <begin position="858"/>
        <end position="872"/>
    </location>
</feature>
<dbReference type="GO" id="GO:0008270">
    <property type="term" value="F:zinc ion binding"/>
    <property type="evidence" value="ECO:0007669"/>
    <property type="project" value="UniProtKB-KW"/>
</dbReference>
<dbReference type="InterPro" id="IPR057494">
    <property type="entry name" value="Rossman_Mical"/>
</dbReference>
<evidence type="ECO:0000256" key="13">
    <source>
        <dbReference type="ARBA" id="ARBA00023033"/>
    </source>
</evidence>
<dbReference type="Pfam" id="PF01494">
    <property type="entry name" value="FAD_binding_3"/>
    <property type="match status" value="1"/>
</dbReference>
<dbReference type="InterPro" id="IPR022735">
    <property type="entry name" value="bMERB_dom"/>
</dbReference>
<evidence type="ECO:0000256" key="6">
    <source>
        <dbReference type="ARBA" id="ARBA00022630"/>
    </source>
</evidence>
<dbReference type="InterPro" id="IPR050540">
    <property type="entry name" value="F-actin_Monoox_Mical"/>
</dbReference>
<dbReference type="Gene3D" id="2.10.110.10">
    <property type="entry name" value="Cysteine Rich Protein"/>
    <property type="match status" value="1"/>
</dbReference>
<dbReference type="OrthoDB" id="20799at2759"/>
<organism evidence="20 21">
    <name type="scientific">Mytilus coruscus</name>
    <name type="common">Sea mussel</name>
    <dbReference type="NCBI Taxonomy" id="42192"/>
    <lineage>
        <taxon>Eukaryota</taxon>
        <taxon>Metazoa</taxon>
        <taxon>Spiralia</taxon>
        <taxon>Lophotrochozoa</taxon>
        <taxon>Mollusca</taxon>
        <taxon>Bivalvia</taxon>
        <taxon>Autobranchia</taxon>
        <taxon>Pteriomorphia</taxon>
        <taxon>Mytilida</taxon>
        <taxon>Mytiloidea</taxon>
        <taxon>Mytilidae</taxon>
        <taxon>Mytilinae</taxon>
        <taxon>Mytilus</taxon>
    </lineage>
</organism>
<gene>
    <name evidence="20" type="ORF">MCOR_34452</name>
</gene>
<keyword evidence="21" id="KW-1185">Reference proteome</keyword>
<name>A0A6J8CXH2_MYTCO</name>
<dbReference type="GO" id="GO:0005737">
    <property type="term" value="C:cytoplasm"/>
    <property type="evidence" value="ECO:0007669"/>
    <property type="project" value="UniProtKB-SubCell"/>
</dbReference>
<evidence type="ECO:0000256" key="17">
    <source>
        <dbReference type="SAM" id="Coils"/>
    </source>
</evidence>
<dbReference type="GO" id="GO:0071949">
    <property type="term" value="F:FAD binding"/>
    <property type="evidence" value="ECO:0007669"/>
    <property type="project" value="InterPro"/>
</dbReference>
<keyword evidence="14" id="KW-0440">LIM domain</keyword>
<dbReference type="Proteomes" id="UP000507470">
    <property type="component" value="Unassembled WGS sequence"/>
</dbReference>
<feature type="region of interest" description="Disordered" evidence="18">
    <location>
        <begin position="977"/>
        <end position="1014"/>
    </location>
</feature>
<dbReference type="InterPro" id="IPR001876">
    <property type="entry name" value="Znf_RanBP2"/>
</dbReference>
<evidence type="ECO:0000259" key="19">
    <source>
        <dbReference type="PROSITE" id="PS50021"/>
    </source>
</evidence>
<keyword evidence="17" id="KW-0175">Coiled coil</keyword>
<keyword evidence="6" id="KW-0285">Flavoprotein</keyword>
<evidence type="ECO:0000256" key="1">
    <source>
        <dbReference type="ARBA" id="ARBA00001974"/>
    </source>
</evidence>
<evidence type="ECO:0000313" key="21">
    <source>
        <dbReference type="Proteomes" id="UP000507470"/>
    </source>
</evidence>
<keyword evidence="9" id="KW-0274">FAD</keyword>
<dbReference type="EC" id="1.14.13.225" evidence="4"/>
<feature type="coiled-coil region" evidence="17">
    <location>
        <begin position="1028"/>
        <end position="1083"/>
    </location>
</feature>
<comment type="similarity">
    <text evidence="3">Belongs to the Mical family.</text>
</comment>
<evidence type="ECO:0000256" key="12">
    <source>
        <dbReference type="ARBA" id="ARBA00023002"/>
    </source>
</evidence>
<dbReference type="AlphaFoldDB" id="A0A6J8CXH2"/>
<dbReference type="GO" id="GO:0120501">
    <property type="term" value="F:F-actin monooxygenase activity"/>
    <property type="evidence" value="ECO:0007669"/>
    <property type="project" value="UniProtKB-EC"/>
</dbReference>
<feature type="coiled-coil region" evidence="17">
    <location>
        <begin position="940"/>
        <end position="974"/>
    </location>
</feature>
<comment type="catalytic activity">
    <reaction evidence="16">
        <text>L-methionyl-[F-actin] + NADPH + O2 + H(+) = L-methionyl-(R)-S-oxide-[F-actin] + NADP(+) + H2O</text>
        <dbReference type="Rhea" id="RHEA:51308"/>
        <dbReference type="Rhea" id="RHEA-COMP:12953"/>
        <dbReference type="Rhea" id="RHEA-COMP:12956"/>
        <dbReference type="ChEBI" id="CHEBI:15377"/>
        <dbReference type="ChEBI" id="CHEBI:15378"/>
        <dbReference type="ChEBI" id="CHEBI:15379"/>
        <dbReference type="ChEBI" id="CHEBI:16044"/>
        <dbReference type="ChEBI" id="CHEBI:45764"/>
        <dbReference type="ChEBI" id="CHEBI:57783"/>
        <dbReference type="ChEBI" id="CHEBI:58349"/>
        <dbReference type="EC" id="1.14.13.225"/>
    </reaction>
</comment>
<comment type="subcellular location">
    <subcellularLocation>
        <location evidence="2">Cytoplasm</location>
    </subcellularLocation>
</comment>
<dbReference type="InterPro" id="IPR036872">
    <property type="entry name" value="CH_dom_sf"/>
</dbReference>
<keyword evidence="11" id="KW-0521">NADP</keyword>
<dbReference type="Pfam" id="PF25413">
    <property type="entry name" value="Rossman_Mical"/>
    <property type="match status" value="1"/>
</dbReference>
<dbReference type="InterPro" id="IPR001715">
    <property type="entry name" value="CH_dom"/>
</dbReference>
<proteinExistence type="inferred from homology"/>
<evidence type="ECO:0000256" key="18">
    <source>
        <dbReference type="SAM" id="MobiDB-lite"/>
    </source>
</evidence>
<reference evidence="20 21" key="1">
    <citation type="submission" date="2020-06" db="EMBL/GenBank/DDBJ databases">
        <authorList>
            <person name="Li R."/>
            <person name="Bekaert M."/>
        </authorList>
    </citation>
    <scope>NUCLEOTIDE SEQUENCE [LARGE SCALE GENOMIC DNA]</scope>
    <source>
        <strain evidence="21">wild</strain>
    </source>
</reference>
<evidence type="ECO:0000256" key="9">
    <source>
        <dbReference type="ARBA" id="ARBA00022827"/>
    </source>
</evidence>
<dbReference type="PROSITE" id="PS01358">
    <property type="entry name" value="ZF_RANBP2_1"/>
    <property type="match status" value="1"/>
</dbReference>
<comment type="cofactor">
    <cofactor evidence="1">
        <name>FAD</name>
        <dbReference type="ChEBI" id="CHEBI:57692"/>
    </cofactor>
</comment>
<keyword evidence="15" id="KW-0009">Actin-binding</keyword>
<evidence type="ECO:0000256" key="5">
    <source>
        <dbReference type="ARBA" id="ARBA00022490"/>
    </source>
</evidence>
<evidence type="ECO:0000256" key="15">
    <source>
        <dbReference type="ARBA" id="ARBA00023203"/>
    </source>
</evidence>
<feature type="region of interest" description="Disordered" evidence="18">
    <location>
        <begin position="1106"/>
        <end position="1133"/>
    </location>
</feature>
<dbReference type="GO" id="GO:0003779">
    <property type="term" value="F:actin binding"/>
    <property type="evidence" value="ECO:0007669"/>
    <property type="project" value="UniProtKB-KW"/>
</dbReference>
<dbReference type="PANTHER" id="PTHR23167">
    <property type="entry name" value="CALPONIN HOMOLOGY DOMAIN-CONTAINING PROTEIN DDB_G0272472-RELATED"/>
    <property type="match status" value="1"/>
</dbReference>
<keyword evidence="5" id="KW-0963">Cytoplasm</keyword>
<evidence type="ECO:0000256" key="8">
    <source>
        <dbReference type="ARBA" id="ARBA00022771"/>
    </source>
</evidence>
<dbReference type="InterPro" id="IPR002938">
    <property type="entry name" value="FAD-bd"/>
</dbReference>
<evidence type="ECO:0000256" key="4">
    <source>
        <dbReference type="ARBA" id="ARBA00012709"/>
    </source>
</evidence>
<evidence type="ECO:0000313" key="20">
    <source>
        <dbReference type="EMBL" id="CAC5400256.1"/>
    </source>
</evidence>
<dbReference type="InterPro" id="IPR001781">
    <property type="entry name" value="Znf_LIM"/>
</dbReference>
<keyword evidence="12 20" id="KW-0560">Oxidoreductase</keyword>
<dbReference type="Gene3D" id="3.50.50.60">
    <property type="entry name" value="FAD/NAD(P)-binding domain"/>
    <property type="match status" value="1"/>
</dbReference>
<keyword evidence="8" id="KW-0863">Zinc-finger</keyword>
<dbReference type="PROSITE" id="PS50021">
    <property type="entry name" value="CH"/>
    <property type="match status" value="1"/>
</dbReference>
<evidence type="ECO:0000256" key="11">
    <source>
        <dbReference type="ARBA" id="ARBA00022857"/>
    </source>
</evidence>
<dbReference type="SUPFAM" id="SSF51905">
    <property type="entry name" value="FAD/NAD(P)-binding domain"/>
    <property type="match status" value="1"/>
</dbReference>
<evidence type="ECO:0000256" key="7">
    <source>
        <dbReference type="ARBA" id="ARBA00022723"/>
    </source>
</evidence>
<feature type="region of interest" description="Disordered" evidence="18">
    <location>
        <begin position="1255"/>
        <end position="1279"/>
    </location>
</feature>
<dbReference type="InterPro" id="IPR036188">
    <property type="entry name" value="FAD/NAD-bd_sf"/>
</dbReference>
<keyword evidence="10" id="KW-0862">Zinc</keyword>
<protein>
    <recommendedName>
        <fullName evidence="4">F-actin monooxygenase</fullName>
        <ecNumber evidence="4">1.14.13.225</ecNumber>
    </recommendedName>
</protein>
<keyword evidence="7" id="KW-0479">Metal-binding</keyword>
<evidence type="ECO:0000256" key="16">
    <source>
        <dbReference type="ARBA" id="ARBA00049522"/>
    </source>
</evidence>
<feature type="compositionally biased region" description="Basic and acidic residues" evidence="18">
    <location>
        <begin position="1004"/>
        <end position="1014"/>
    </location>
</feature>
<dbReference type="SUPFAM" id="SSF47576">
    <property type="entry name" value="Calponin-homology domain, CH-domain"/>
    <property type="match status" value="1"/>
</dbReference>
<dbReference type="EMBL" id="CACVKT020006198">
    <property type="protein sequence ID" value="CAC5400256.1"/>
    <property type="molecule type" value="Genomic_DNA"/>
</dbReference>
<accession>A0A6J8CXH2</accession>
<evidence type="ECO:0000256" key="3">
    <source>
        <dbReference type="ARBA" id="ARBA00008223"/>
    </source>
</evidence>
<keyword evidence="13" id="KW-0503">Monooxygenase</keyword>
<evidence type="ECO:0000256" key="2">
    <source>
        <dbReference type="ARBA" id="ARBA00004496"/>
    </source>
</evidence>
<dbReference type="PANTHER" id="PTHR23167:SF54">
    <property type="entry name" value="[F-ACTIN]-MONOOXYGENASE MICAL"/>
    <property type="match status" value="1"/>
</dbReference>
<evidence type="ECO:0000256" key="10">
    <source>
        <dbReference type="ARBA" id="ARBA00022833"/>
    </source>
</evidence>
<sequence>MEEFNVFTEAHTCKDTLKAFRELSTKLGLDDAPHEQFFDKLRSGLSNWKIKRFLDQLQKKFAPKTQNSDATKVLVVGAGPCGLRIAIETAFMGCKVVVIDKREAFTRNNVLHLWPFTVTDLKNIGIKHFFGKFCQGELNHISIRRLQICLMKIALVLGVEVYTNVEFEGLQCPQKNGGTGWKAVCKPQNHKVADFEFEVLVAATGARDALCEYKLRFENGTVIKQGFERKEFRGQLSIAITANFVNSNTAADMKAKEIGGVSRHFNQKLFNDLETKKGIRLENMVYFKDETHYFVMTPTKASLVRRGVFKANLPDASKLLERKNIDVQRLLAYARDAANFCTDNAMVDMCFAKNSHGMDDVAMLDFSSKVEAVNASHIIERNGKKLLIGLIGDSLLEPFWPQGTGCARGFLGALDTAWMIGNWKSMKEKPLDIIAQRESVYKALSQTTQDNISKKFSNYTIEPKSRYSIINLKAVTTEKAKDFYDDVQDDFSADAVSPVKKPKQSDKSVDLPDLLQWCQKVLEKHTQFKIKDLTTSWRSGCELGCLIHVFRPHIIKMEDLDRTNVFRTMEIVVNIAKREFEIFPVLAVLKMVNCSSENQVEMASYLSQFYQLFHGEPIPEITASDNSVLGDEKRDITETNIVKPRTSKVQIHDEKVETDENINDICYLCKKLLFFLEKLSVENVFCHRRCLKCERCNCELNLGNYRTQTSYKGRVRFFCIKHAGPNAKFTQSIRKRPPLVLKARDDPQPSKDALNVENTDRVIHISDKPRIPARPDFLARREVVTEDIIFEHNFGVSVRGGLGAFTLKLPESDENVDDSSNEDSDDDIEERLEATLGPNIDKNMTVKDASEFWQTLKRDTKPRSVSRHKPDISAENDSSPIHSKARVTLQPNVSTKEHSTMQDMQKEENDDLESTIRAAPDVITNLFDVNLPENKQHTNYRNSRENNEMFERAIKDLKRESRELEDKRSNFSVTCFQPQNKSIDKGPEANQPDKVIGRNRPQLKRFDSDPTEERHAQRVQLAARKLAIQRQQNKIFMAQEIKRQLEEADVELREVEQQGVEIETKLKDNTEILEENKQSLRRQLCSLYTRRQKLLQYEAELRSASEQFLPSQEEEDEETCPSEYIPREEEENKRPCEITTDETNHANDVYKVTTNVVTLKLYVKVVTRTHTGVDSSLKMSEDDSRRKASGGDIFSDDIDKLTFVDDRAIIIYWECPFCTLHNDNGSIFCNACYAWKCNKCTHVKNDRRRKECEMCHNNKPPRDHHSRDHRHNSSRESFA</sequence>
<dbReference type="Pfam" id="PF00307">
    <property type="entry name" value="CH"/>
    <property type="match status" value="1"/>
</dbReference>
<dbReference type="Pfam" id="PF12130">
    <property type="entry name" value="bMERB_dom"/>
    <property type="match status" value="1"/>
</dbReference>
<feature type="region of interest" description="Disordered" evidence="18">
    <location>
        <begin position="858"/>
        <end position="901"/>
    </location>
</feature>
<dbReference type="PROSITE" id="PS00478">
    <property type="entry name" value="LIM_DOMAIN_1"/>
    <property type="match status" value="1"/>
</dbReference>
<evidence type="ECO:0000256" key="14">
    <source>
        <dbReference type="ARBA" id="ARBA00023038"/>
    </source>
</evidence>
<feature type="domain" description="Calponin-homology (CH)" evidence="19">
    <location>
        <begin position="508"/>
        <end position="614"/>
    </location>
</feature>